<dbReference type="EMBL" id="NPHW01002426">
    <property type="protein sequence ID" value="OXV11537.1"/>
    <property type="molecule type" value="Genomic_DNA"/>
</dbReference>
<evidence type="ECO:0000256" key="1">
    <source>
        <dbReference type="ARBA" id="ARBA00008296"/>
    </source>
</evidence>
<dbReference type="PANTHER" id="PTHR21680:SF0">
    <property type="entry name" value="COILED-COIL DOMAIN-CONTAINING PROTEIN 124"/>
    <property type="match status" value="1"/>
</dbReference>
<evidence type="ECO:0000313" key="6">
    <source>
        <dbReference type="EMBL" id="OXV11537.1"/>
    </source>
</evidence>
<sequence>MAGKKGGENSKKVAGNARKAEAAAQKQAAEAAKQATEEENTWQQGAKSISKKDAVDAKKADAARKKAERDTLLAAEEQSQPSKPKGAGAKSAQKKNSPPSRGTLDLSHLDDQGPHKEAALNATGIENALDALSVAAGPENTKIDRHPERRYRAAYTAFEARRLPEIELEHPGLRKQQRIEICRKEFDKSEWNPFNQASVSYDASREEIARVKEAEREKIVERLAEK</sequence>
<dbReference type="GO" id="GO:0034599">
    <property type="term" value="P:cellular response to oxidative stress"/>
    <property type="evidence" value="ECO:0007669"/>
    <property type="project" value="EnsemblFungi"/>
</dbReference>
<feature type="compositionally biased region" description="Basic and acidic residues" evidence="3">
    <location>
        <begin position="1"/>
        <end position="11"/>
    </location>
</feature>
<protein>
    <recommendedName>
        <fullName evidence="8">DUF1014 domain protein</fullName>
    </recommendedName>
</protein>
<keyword evidence="2" id="KW-0175">Coiled coil</keyword>
<name>A0A232M614_9EURO</name>
<evidence type="ECO:0000259" key="4">
    <source>
        <dbReference type="Pfam" id="PF06244"/>
    </source>
</evidence>
<evidence type="ECO:0000256" key="2">
    <source>
        <dbReference type="ARBA" id="ARBA00023054"/>
    </source>
</evidence>
<dbReference type="InterPro" id="IPR054413">
    <property type="entry name" value="LSO1/2"/>
</dbReference>
<evidence type="ECO:0000313" key="7">
    <source>
        <dbReference type="Proteomes" id="UP000243515"/>
    </source>
</evidence>
<dbReference type="GO" id="GO:0006366">
    <property type="term" value="P:transcription by RNA polymerase II"/>
    <property type="evidence" value="ECO:0007669"/>
    <property type="project" value="EnsemblFungi"/>
</dbReference>
<evidence type="ECO:0000256" key="3">
    <source>
        <dbReference type="SAM" id="MobiDB-lite"/>
    </source>
</evidence>
<dbReference type="GO" id="GO:0005634">
    <property type="term" value="C:nucleus"/>
    <property type="evidence" value="ECO:0007669"/>
    <property type="project" value="EnsemblFungi"/>
</dbReference>
<evidence type="ECO:0008006" key="8">
    <source>
        <dbReference type="Google" id="ProtNLM"/>
    </source>
</evidence>
<proteinExistence type="inferred from homology"/>
<dbReference type="GO" id="GO:0003713">
    <property type="term" value="F:transcription coactivator activity"/>
    <property type="evidence" value="ECO:0007669"/>
    <property type="project" value="EnsemblFungi"/>
</dbReference>
<feature type="compositionally biased region" description="Low complexity" evidence="3">
    <location>
        <begin position="22"/>
        <end position="34"/>
    </location>
</feature>
<dbReference type="InterPro" id="IPR010422">
    <property type="entry name" value="Ccdc124/Oxs1"/>
</dbReference>
<comment type="caution">
    <text evidence="6">The sequence shown here is derived from an EMBL/GenBank/DDBJ whole genome shotgun (WGS) entry which is preliminary data.</text>
</comment>
<feature type="region of interest" description="Disordered" evidence="3">
    <location>
        <begin position="1"/>
        <end position="122"/>
    </location>
</feature>
<dbReference type="Proteomes" id="UP000243515">
    <property type="component" value="Unassembled WGS sequence"/>
</dbReference>
<organism evidence="6 7">
    <name type="scientific">Elaphomyces granulatus</name>
    <dbReference type="NCBI Taxonomy" id="519963"/>
    <lineage>
        <taxon>Eukaryota</taxon>
        <taxon>Fungi</taxon>
        <taxon>Dikarya</taxon>
        <taxon>Ascomycota</taxon>
        <taxon>Pezizomycotina</taxon>
        <taxon>Eurotiomycetes</taxon>
        <taxon>Eurotiomycetidae</taxon>
        <taxon>Eurotiales</taxon>
        <taxon>Elaphomycetaceae</taxon>
        <taxon>Elaphomyces</taxon>
    </lineage>
</organism>
<dbReference type="Pfam" id="PF22048">
    <property type="entry name" value="LSO1_2-like"/>
    <property type="match status" value="1"/>
</dbReference>
<accession>A0A232M614</accession>
<reference evidence="6 7" key="1">
    <citation type="journal article" date="2015" name="Environ. Microbiol.">
        <title>Metagenome sequence of Elaphomyces granulatus from sporocarp tissue reveals Ascomycota ectomycorrhizal fingerprints of genome expansion and a Proteobacteria-rich microbiome.</title>
        <authorList>
            <person name="Quandt C.A."/>
            <person name="Kohler A."/>
            <person name="Hesse C.N."/>
            <person name="Sharpton T.J."/>
            <person name="Martin F."/>
            <person name="Spatafora J.W."/>
        </authorList>
    </citation>
    <scope>NUCLEOTIDE SEQUENCE [LARGE SCALE GENOMIC DNA]</scope>
    <source>
        <strain evidence="6 7">OSC145934</strain>
    </source>
</reference>
<feature type="domain" description="LSO1/LSO2" evidence="5">
    <location>
        <begin position="10"/>
        <end position="77"/>
    </location>
</feature>
<dbReference type="Pfam" id="PF06244">
    <property type="entry name" value="Ccdc124"/>
    <property type="match status" value="1"/>
</dbReference>
<dbReference type="AlphaFoldDB" id="A0A232M614"/>
<gene>
    <name evidence="6" type="ORF">Egran_00702</name>
</gene>
<dbReference type="InterPro" id="IPR054414">
    <property type="entry name" value="Ccdc124/Oxs1_C"/>
</dbReference>
<feature type="compositionally biased region" description="Basic and acidic residues" evidence="3">
    <location>
        <begin position="50"/>
        <end position="71"/>
    </location>
</feature>
<comment type="similarity">
    <text evidence="1">Belongs to the CCDC124 family.</text>
</comment>
<feature type="domain" description="Coiled-coil" evidence="4">
    <location>
        <begin position="116"/>
        <end position="196"/>
    </location>
</feature>
<feature type="compositionally biased region" description="Basic and acidic residues" evidence="3">
    <location>
        <begin position="107"/>
        <end position="118"/>
    </location>
</feature>
<dbReference type="PANTHER" id="PTHR21680">
    <property type="entry name" value="COILED-COIL DOMAIN-CONTAINING PROTEIN 124"/>
    <property type="match status" value="1"/>
</dbReference>
<evidence type="ECO:0000259" key="5">
    <source>
        <dbReference type="Pfam" id="PF22048"/>
    </source>
</evidence>
<dbReference type="OrthoDB" id="76412at2759"/>
<keyword evidence="7" id="KW-1185">Reference proteome</keyword>
<dbReference type="GO" id="GO:0005737">
    <property type="term" value="C:cytoplasm"/>
    <property type="evidence" value="ECO:0007669"/>
    <property type="project" value="EnsemblFungi"/>
</dbReference>